<evidence type="ECO:0000256" key="2">
    <source>
        <dbReference type="SAM" id="MobiDB-lite"/>
    </source>
</evidence>
<evidence type="ECO:0000256" key="1">
    <source>
        <dbReference type="ARBA" id="ARBA00023117"/>
    </source>
</evidence>
<protein>
    <submittedName>
        <fullName evidence="3">Brakeless protein</fullName>
    </submittedName>
</protein>
<feature type="region of interest" description="Disordered" evidence="2">
    <location>
        <begin position="591"/>
        <end position="622"/>
    </location>
</feature>
<feature type="compositionally biased region" description="Low complexity" evidence="2">
    <location>
        <begin position="628"/>
        <end position="642"/>
    </location>
</feature>
<feature type="region of interest" description="Disordered" evidence="2">
    <location>
        <begin position="628"/>
        <end position="647"/>
    </location>
</feature>
<keyword evidence="1" id="KW-0103">Bromodomain</keyword>
<evidence type="ECO:0000313" key="3">
    <source>
        <dbReference type="EMBL" id="KAJ3448834.1"/>
    </source>
</evidence>
<feature type="region of interest" description="Disordered" evidence="2">
    <location>
        <begin position="90"/>
        <end position="263"/>
    </location>
</feature>
<dbReference type="EMBL" id="JANTQA010000015">
    <property type="protein sequence ID" value="KAJ3448834.1"/>
    <property type="molecule type" value="Genomic_DNA"/>
</dbReference>
<feature type="compositionally biased region" description="Basic and acidic residues" evidence="2">
    <location>
        <begin position="160"/>
        <end position="173"/>
    </location>
</feature>
<dbReference type="Proteomes" id="UP001146793">
    <property type="component" value="Unassembled WGS sequence"/>
</dbReference>
<feature type="compositionally biased region" description="Acidic residues" evidence="2">
    <location>
        <begin position="105"/>
        <end position="159"/>
    </location>
</feature>
<comment type="caution">
    <text evidence="3">The sequence shown here is derived from an EMBL/GenBank/DDBJ whole genome shotgun (WGS) entry which is preliminary data.</text>
</comment>
<feature type="compositionally biased region" description="Basic residues" evidence="2">
    <location>
        <begin position="295"/>
        <end position="305"/>
    </location>
</feature>
<reference evidence="3" key="1">
    <citation type="submission" date="2022-08" db="EMBL/GenBank/DDBJ databases">
        <title>Novel sulphate-reducing endosymbionts in the free-living metamonad Anaeramoeba.</title>
        <authorList>
            <person name="Jerlstrom-Hultqvist J."/>
            <person name="Cepicka I."/>
            <person name="Gallot-Lavallee L."/>
            <person name="Salas-Leiva D."/>
            <person name="Curtis B.A."/>
            <person name="Zahonova K."/>
            <person name="Pipaliya S."/>
            <person name="Dacks J."/>
            <person name="Roger A.J."/>
        </authorList>
    </citation>
    <scope>NUCLEOTIDE SEQUENCE</scope>
    <source>
        <strain evidence="3">Busselton2</strain>
    </source>
</reference>
<dbReference type="SUPFAM" id="SSF47370">
    <property type="entry name" value="Bromodomain"/>
    <property type="match status" value="1"/>
</dbReference>
<feature type="compositionally biased region" description="Basic and acidic residues" evidence="2">
    <location>
        <begin position="207"/>
        <end position="225"/>
    </location>
</feature>
<feature type="region of interest" description="Disordered" evidence="2">
    <location>
        <begin position="280"/>
        <end position="324"/>
    </location>
</feature>
<feature type="compositionally biased region" description="Basic residues" evidence="2">
    <location>
        <begin position="226"/>
        <end position="258"/>
    </location>
</feature>
<feature type="region of interest" description="Disordered" evidence="2">
    <location>
        <begin position="524"/>
        <end position="551"/>
    </location>
</feature>
<feature type="compositionally biased region" description="Low complexity" evidence="2">
    <location>
        <begin position="525"/>
        <end position="543"/>
    </location>
</feature>
<gene>
    <name evidence="3" type="ORF">M0812_01319</name>
</gene>
<organism evidence="3 4">
    <name type="scientific">Anaeramoeba flamelloides</name>
    <dbReference type="NCBI Taxonomy" id="1746091"/>
    <lineage>
        <taxon>Eukaryota</taxon>
        <taxon>Metamonada</taxon>
        <taxon>Anaeramoebidae</taxon>
        <taxon>Anaeramoeba</taxon>
    </lineage>
</organism>
<proteinExistence type="predicted"/>
<dbReference type="AlphaFoldDB" id="A0AAV8A5M5"/>
<name>A0AAV8A5M5_9EUKA</name>
<feature type="compositionally biased region" description="Basic residues" evidence="2">
    <location>
        <begin position="174"/>
        <end position="206"/>
    </location>
</feature>
<accession>A0AAV8A5M5</accession>
<sequence>MSIKYFFKLITTHTQYISLQGYLQSNQEIKNQLTLIEEKKTNNQYGSPKELSDDFNNIFQTVRDKNPKDSFLAKSASRLQGELEINLEKALNFREPKANKNQQNDDSEDEQEQEQQQEHENEDEGEYENEESEGEEQLQDEDKDEENEEEEDEDEDEQEQERSYHYKEKEKRKEKYKKKKEKKHKHGSLRSKQKKKKKSRSKSKSKRERERERERGRERERERERKRPKSKRRETHSKSKKYKKHGKHSKKPKIKRKRIESQNPRINLIVPIIDKNYKSYRDYSNSDESGGEKYVKRKKKNHHSSSHYSYSDSNSENEKYRSNVGKLAKKGTLLLKDLLRDRSKDKYGNQKKRTTRGEYRSMINKGKVTRKSLKLKFFSKELFSDEEINKIKKKVSSLEEIGNESDELYIDQSELKKKSIRKKKLVLLQPTEKYFQNITENGGNIYKDIFPQFIAQKKIKFNNFSSSSWQSIPKTQIKNRKEMKINPNREYLFLAHNEVENIAFNLFDTLNCIDFVKKKVKLNKNPHNNNHNNNNNGTGSDNNGDGDKDNSIQIIENYNQSNTQNSLKSFINPFSFGNFPFFLPFNHDPLQTNQQKKKINKKPNKKKSDRSTNKNNIPNIRKRTFVNHSFSNNNNSQNAIRNSKYDENDRKEIVKQISQLDPQNLEKIFEIFIARYPDLSNETGCEIDIRKLSDELLEQIIMIFQELQENTDELI</sequence>
<dbReference type="InterPro" id="IPR036427">
    <property type="entry name" value="Bromodomain-like_sf"/>
</dbReference>
<evidence type="ECO:0000313" key="4">
    <source>
        <dbReference type="Proteomes" id="UP001146793"/>
    </source>
</evidence>
<feature type="compositionally biased region" description="Basic residues" evidence="2">
    <location>
        <begin position="595"/>
        <end position="608"/>
    </location>
</feature>